<dbReference type="InterPro" id="IPR017850">
    <property type="entry name" value="Alkaline_phosphatase_core_sf"/>
</dbReference>
<keyword evidence="2" id="KW-1185">Reference proteome</keyword>
<dbReference type="EMBL" id="JARKHS020029905">
    <property type="protein sequence ID" value="KAK8762639.1"/>
    <property type="molecule type" value="Genomic_DNA"/>
</dbReference>
<dbReference type="Gene3D" id="3.40.720.10">
    <property type="entry name" value="Alkaline Phosphatase, subunit A"/>
    <property type="match status" value="1"/>
</dbReference>
<reference evidence="1 2" key="1">
    <citation type="journal article" date="2023" name="Arcadia Sci">
        <title>De novo assembly of a long-read Amblyomma americanum tick genome.</title>
        <authorList>
            <person name="Chou S."/>
            <person name="Poskanzer K.E."/>
            <person name="Rollins M."/>
            <person name="Thuy-Boun P.S."/>
        </authorList>
    </citation>
    <scope>NUCLEOTIDE SEQUENCE [LARGE SCALE GENOMIC DNA]</scope>
    <source>
        <strain evidence="1">F_SG_1</strain>
        <tissue evidence="1">Salivary glands</tissue>
    </source>
</reference>
<accession>A0AAQ4DJJ9</accession>
<evidence type="ECO:0000313" key="1">
    <source>
        <dbReference type="EMBL" id="KAK8762639.1"/>
    </source>
</evidence>
<gene>
    <name evidence="1" type="ORF">V5799_026092</name>
</gene>
<proteinExistence type="predicted"/>
<dbReference type="InterPro" id="IPR004245">
    <property type="entry name" value="DUF229"/>
</dbReference>
<organism evidence="1 2">
    <name type="scientific">Amblyomma americanum</name>
    <name type="common">Lone star tick</name>
    <dbReference type="NCBI Taxonomy" id="6943"/>
    <lineage>
        <taxon>Eukaryota</taxon>
        <taxon>Metazoa</taxon>
        <taxon>Ecdysozoa</taxon>
        <taxon>Arthropoda</taxon>
        <taxon>Chelicerata</taxon>
        <taxon>Arachnida</taxon>
        <taxon>Acari</taxon>
        <taxon>Parasitiformes</taxon>
        <taxon>Ixodida</taxon>
        <taxon>Ixodoidea</taxon>
        <taxon>Ixodidae</taxon>
        <taxon>Amblyomminae</taxon>
        <taxon>Amblyomma</taxon>
    </lineage>
</organism>
<dbReference type="AlphaFoldDB" id="A0AAQ4DJJ9"/>
<dbReference type="Proteomes" id="UP001321473">
    <property type="component" value="Unassembled WGS sequence"/>
</dbReference>
<dbReference type="Pfam" id="PF02995">
    <property type="entry name" value="DUF229"/>
    <property type="match status" value="2"/>
</dbReference>
<dbReference type="SUPFAM" id="SSF53649">
    <property type="entry name" value="Alkaline phosphatase-like"/>
    <property type="match status" value="1"/>
</dbReference>
<name>A0AAQ4DJJ9_AMBAM</name>
<sequence length="470" mass="53577">MENTVVHFIRYNVPALDEALLASRYKLKPEDIACFYAEMLRNESARMPDNTSILGPQHRVAFGRPLTEAEYISLWCNETSSGGRTFFLHYFLIPKRKKKSTGSGTVYDRRLNVLIVGLDGTSRLNTIRQLPRTRRFLTRTLNAFEFRGYTKVGINSFPNLMPFMTGKSGEAVRESVGNRYITQLLSLRDQRIFAYLWFTWLTHDHLNTVGYLDQPLEAMLKSLYACGALNDTALLVFADHGLRYGLSRMTEVGRQEDAMPACLLALPLHFLRRYPEAVVNLEVNQRRLVTAYDLHATLLTLAELPRFKPAVTARGLSLFGRIPPERTCSDAYVPDEFCPCADEYVVSRQQPAAVSQLSLAVVAYINKMATATFPGKCNWWELMRVENAAFSKPLNGTSGDDKQLLFRLTLVTAPEAFFEVSGYATPGRAANSWREMRVTAIERLDAFKNQTMCLPLHDYQKLCRCRLMWW</sequence>
<dbReference type="GO" id="GO:0005615">
    <property type="term" value="C:extracellular space"/>
    <property type="evidence" value="ECO:0007669"/>
    <property type="project" value="TreeGrafter"/>
</dbReference>
<comment type="caution">
    <text evidence="1">The sequence shown here is derived from an EMBL/GenBank/DDBJ whole genome shotgun (WGS) entry which is preliminary data.</text>
</comment>
<evidence type="ECO:0000313" key="2">
    <source>
        <dbReference type="Proteomes" id="UP001321473"/>
    </source>
</evidence>
<protein>
    <submittedName>
        <fullName evidence="1">Uncharacterized protein</fullName>
    </submittedName>
</protein>
<dbReference type="PANTHER" id="PTHR10974:SF1">
    <property type="entry name" value="FI08016P-RELATED"/>
    <property type="match status" value="1"/>
</dbReference>
<dbReference type="PANTHER" id="PTHR10974">
    <property type="entry name" value="FI08016P-RELATED"/>
    <property type="match status" value="1"/>
</dbReference>